<evidence type="ECO:0000313" key="4">
    <source>
        <dbReference type="Proteomes" id="UP000826656"/>
    </source>
</evidence>
<comment type="caution">
    <text evidence="3">The sequence shown here is derived from an EMBL/GenBank/DDBJ whole genome shotgun (WGS) entry which is preliminary data.</text>
</comment>
<dbReference type="SUPFAM" id="SSF53756">
    <property type="entry name" value="UDP-Glycosyltransferase/glycogen phosphorylase"/>
    <property type="match status" value="1"/>
</dbReference>
<protein>
    <submittedName>
        <fullName evidence="3">Uncharacterized protein</fullName>
    </submittedName>
</protein>
<evidence type="ECO:0000256" key="2">
    <source>
        <dbReference type="ARBA" id="ARBA00022679"/>
    </source>
</evidence>
<name>A0ABQ7U505_SOLTU</name>
<accession>A0ABQ7U505</accession>
<sequence length="124" mass="14087">MKSDRIVSQILQFQRKRHGPPLGLFGGGQQEEGYYRHGLEERVGNRGLIIKVWAPQLLILSHPSTGGFLSHCGWNSTMEAIGQLGNAQHWPSDVEGNRRRLFIKEFQVLKALVLEYMPNGDIDY</sequence>
<comment type="similarity">
    <text evidence="1">Belongs to the UDP-glycosyltransferase family.</text>
</comment>
<evidence type="ECO:0000313" key="3">
    <source>
        <dbReference type="EMBL" id="KAH0741347.1"/>
    </source>
</evidence>
<gene>
    <name evidence="3" type="ORF">KY290_034390</name>
</gene>
<dbReference type="EMBL" id="JAIVGD010000026">
    <property type="protein sequence ID" value="KAH0741347.1"/>
    <property type="molecule type" value="Genomic_DNA"/>
</dbReference>
<dbReference type="PANTHER" id="PTHR48047">
    <property type="entry name" value="GLYCOSYLTRANSFERASE"/>
    <property type="match status" value="1"/>
</dbReference>
<keyword evidence="4" id="KW-1185">Reference proteome</keyword>
<keyword evidence="2" id="KW-0808">Transferase</keyword>
<dbReference type="Pfam" id="PF00201">
    <property type="entry name" value="UDPGT"/>
    <property type="match status" value="1"/>
</dbReference>
<dbReference type="InterPro" id="IPR002213">
    <property type="entry name" value="UDP_glucos_trans"/>
</dbReference>
<reference evidence="3 4" key="1">
    <citation type="journal article" date="2021" name="bioRxiv">
        <title>Chromosome-scale and haplotype-resolved genome assembly of a tetraploid potato cultivar.</title>
        <authorList>
            <person name="Sun H."/>
            <person name="Jiao W.-B."/>
            <person name="Krause K."/>
            <person name="Campoy J.A."/>
            <person name="Goel M."/>
            <person name="Folz-Donahue K."/>
            <person name="Kukat C."/>
            <person name="Huettel B."/>
            <person name="Schneeberger K."/>
        </authorList>
    </citation>
    <scope>NUCLEOTIDE SEQUENCE [LARGE SCALE GENOMIC DNA]</scope>
    <source>
        <strain evidence="3">SolTubOtavaFocal</strain>
        <tissue evidence="3">Leaves</tissue>
    </source>
</reference>
<dbReference type="PANTHER" id="PTHR48047:SF131">
    <property type="entry name" value="GLYCOSYLTRANSFERASE"/>
    <property type="match status" value="1"/>
</dbReference>
<evidence type="ECO:0000256" key="1">
    <source>
        <dbReference type="ARBA" id="ARBA00009995"/>
    </source>
</evidence>
<proteinExistence type="inferred from homology"/>
<dbReference type="Gene3D" id="3.40.50.2000">
    <property type="entry name" value="Glycogen Phosphorylase B"/>
    <property type="match status" value="1"/>
</dbReference>
<dbReference type="Proteomes" id="UP000826656">
    <property type="component" value="Unassembled WGS sequence"/>
</dbReference>
<organism evidence="3 4">
    <name type="scientific">Solanum tuberosum</name>
    <name type="common">Potato</name>
    <dbReference type="NCBI Taxonomy" id="4113"/>
    <lineage>
        <taxon>Eukaryota</taxon>
        <taxon>Viridiplantae</taxon>
        <taxon>Streptophyta</taxon>
        <taxon>Embryophyta</taxon>
        <taxon>Tracheophyta</taxon>
        <taxon>Spermatophyta</taxon>
        <taxon>Magnoliopsida</taxon>
        <taxon>eudicotyledons</taxon>
        <taxon>Gunneridae</taxon>
        <taxon>Pentapetalae</taxon>
        <taxon>asterids</taxon>
        <taxon>lamiids</taxon>
        <taxon>Solanales</taxon>
        <taxon>Solanaceae</taxon>
        <taxon>Solanoideae</taxon>
        <taxon>Solaneae</taxon>
        <taxon>Solanum</taxon>
    </lineage>
</organism>